<proteinExistence type="predicted"/>
<evidence type="ECO:0000313" key="2">
    <source>
        <dbReference type="Proteomes" id="UP000238365"/>
    </source>
</evidence>
<accession>A0A2L0II33</accession>
<keyword evidence="2" id="KW-1185">Reference proteome</keyword>
<dbReference type="Proteomes" id="UP000238365">
    <property type="component" value="Chromosome"/>
</dbReference>
<dbReference type="AlphaFoldDB" id="A0A2L0II33"/>
<dbReference type="Pfam" id="PF19759">
    <property type="entry name" value="DUF6246"/>
    <property type="match status" value="1"/>
</dbReference>
<name>A0A2L0II33_9GAMM</name>
<reference evidence="1 2" key="1">
    <citation type="submission" date="2018-01" db="EMBL/GenBank/DDBJ databases">
        <title>Complete and assembled Genome of Pantoea gaviniae DSM22758T.</title>
        <authorList>
            <person name="Stevens M.J.A."/>
            <person name="Zurfluh K."/>
            <person name="Stephan R."/>
        </authorList>
    </citation>
    <scope>NUCLEOTIDE SEQUENCE [LARGE SCALE GENOMIC DNA]</scope>
    <source>
        <strain evidence="1 2">DSM 22758</strain>
    </source>
</reference>
<sequence>MTPYKEIGECLISLGERDYFFRPSFANMMRIGDPAAIVQAFYDLHNDEYTSLVKRSIAAYGGVPQWLMSYIARPQFNKNVAYSAMNVLSACCDDDISPLIGELRLGKSGKWLFVYRKGAMPVSDMVLIAQSLIQHGIIGKAKVRRLQKHEGASTSSEFNAFEYISAARTHLGMSREEAEQLTMTEFQMLLATKFPEQKGFTKEEYDTVQDEFLERQARRRAEWERKQAKTT</sequence>
<evidence type="ECO:0000313" key="1">
    <source>
        <dbReference type="EMBL" id="AUX94230.1"/>
    </source>
</evidence>
<dbReference type="RefSeq" id="WP_104958061.1">
    <property type="nucleotide sequence ID" value="NZ_CP026377.1"/>
</dbReference>
<dbReference type="KEGG" id="pgz:C2E15_14865"/>
<protein>
    <submittedName>
        <fullName evidence="1">Uncharacterized protein</fullName>
    </submittedName>
</protein>
<organism evidence="1 2">
    <name type="scientific">Mixta gaviniae</name>
    <dbReference type="NCBI Taxonomy" id="665914"/>
    <lineage>
        <taxon>Bacteria</taxon>
        <taxon>Pseudomonadati</taxon>
        <taxon>Pseudomonadota</taxon>
        <taxon>Gammaproteobacteria</taxon>
        <taxon>Enterobacterales</taxon>
        <taxon>Erwiniaceae</taxon>
        <taxon>Mixta</taxon>
    </lineage>
</organism>
<gene>
    <name evidence="1" type="ORF">C2E15_14865</name>
</gene>
<dbReference type="EMBL" id="CP026377">
    <property type="protein sequence ID" value="AUX94230.1"/>
    <property type="molecule type" value="Genomic_DNA"/>
</dbReference>
<dbReference type="InterPro" id="IPR046213">
    <property type="entry name" value="DUF6246"/>
</dbReference>